<dbReference type="NCBIfam" id="NF009020">
    <property type="entry name" value="PRK12356.1"/>
    <property type="match status" value="1"/>
</dbReference>
<dbReference type="GO" id="GO:0006543">
    <property type="term" value="P:L-glutamine catabolic process"/>
    <property type="evidence" value="ECO:0007669"/>
    <property type="project" value="TreeGrafter"/>
</dbReference>
<evidence type="ECO:0000256" key="1">
    <source>
        <dbReference type="ARBA" id="ARBA00011076"/>
    </source>
</evidence>
<feature type="binding site" evidence="5">
    <location>
        <position position="145"/>
    </location>
    <ligand>
        <name>substrate</name>
    </ligand>
</feature>
<feature type="binding site" evidence="5">
    <location>
        <position position="272"/>
    </location>
    <ligand>
        <name>substrate</name>
    </ligand>
</feature>
<comment type="caution">
    <text evidence="5">Lacks conserved residue(s) required for the propagation of feature annotation.</text>
</comment>
<dbReference type="Pfam" id="PF04960">
    <property type="entry name" value="Glutaminase"/>
    <property type="match status" value="1"/>
</dbReference>
<evidence type="ECO:0000256" key="4">
    <source>
        <dbReference type="ARBA" id="ARBA00049534"/>
    </source>
</evidence>
<feature type="binding site" evidence="5">
    <location>
        <position position="94"/>
    </location>
    <ligand>
        <name>substrate</name>
    </ligand>
</feature>
<reference evidence="7" key="1">
    <citation type="submission" date="2014-07" db="EMBL/GenBank/DDBJ databases">
        <authorList>
            <person name="Urmite Genomes Urmite Genomes"/>
        </authorList>
    </citation>
    <scope>NUCLEOTIDE SEQUENCE</scope>
    <source>
        <strain evidence="7">11W110_air</strain>
    </source>
</reference>
<dbReference type="EC" id="3.5.1.2" evidence="2 5"/>
<feature type="region of interest" description="Disordered" evidence="6">
    <location>
        <begin position="1"/>
        <end position="29"/>
    </location>
</feature>
<dbReference type="AlphaFoldDB" id="A0A078MNY3"/>
<evidence type="ECO:0000256" key="2">
    <source>
        <dbReference type="ARBA" id="ARBA00012918"/>
    </source>
</evidence>
<evidence type="ECO:0000256" key="3">
    <source>
        <dbReference type="ARBA" id="ARBA00022801"/>
    </source>
</evidence>
<evidence type="ECO:0000256" key="5">
    <source>
        <dbReference type="HAMAP-Rule" id="MF_00313"/>
    </source>
</evidence>
<feature type="binding site" evidence="5">
    <location>
        <position position="290"/>
    </location>
    <ligand>
        <name>substrate</name>
    </ligand>
</feature>
<comment type="subunit">
    <text evidence="5">Homotetramer.</text>
</comment>
<dbReference type="NCBIfam" id="TIGR03814">
    <property type="entry name" value="Gln_ase"/>
    <property type="match status" value="1"/>
</dbReference>
<keyword evidence="3 5" id="KW-0378">Hydrolase</keyword>
<dbReference type="Gene3D" id="3.40.710.10">
    <property type="entry name" value="DD-peptidase/beta-lactamase superfamily"/>
    <property type="match status" value="1"/>
</dbReference>
<dbReference type="GO" id="GO:0004359">
    <property type="term" value="F:glutaminase activity"/>
    <property type="evidence" value="ECO:0007669"/>
    <property type="project" value="UniProtKB-UniRule"/>
</dbReference>
<proteinExistence type="inferred from homology"/>
<dbReference type="InterPro" id="IPR015868">
    <property type="entry name" value="Glutaminase"/>
</dbReference>
<dbReference type="GO" id="GO:0006537">
    <property type="term" value="P:glutamate biosynthetic process"/>
    <property type="evidence" value="ECO:0007669"/>
    <property type="project" value="TreeGrafter"/>
</dbReference>
<gene>
    <name evidence="7" type="primary">glsA1_1</name>
    <name evidence="5" type="synonym">glsA</name>
    <name evidence="7" type="ORF">BN1051_01324</name>
</gene>
<protein>
    <recommendedName>
        <fullName evidence="2 5">Glutaminase</fullName>
        <ecNumber evidence="2 5">3.5.1.2</ecNumber>
    </recommendedName>
</protein>
<dbReference type="PANTHER" id="PTHR12544">
    <property type="entry name" value="GLUTAMINASE"/>
    <property type="match status" value="1"/>
</dbReference>
<dbReference type="PATRIC" id="fig|1461584.3.peg.1307"/>
<dbReference type="PANTHER" id="PTHR12544:SF48">
    <property type="entry name" value="GLUTAMINASE 1"/>
    <property type="match status" value="1"/>
</dbReference>
<dbReference type="EMBL" id="LN483070">
    <property type="protein sequence ID" value="CEA07989.1"/>
    <property type="molecule type" value="Genomic_DNA"/>
</dbReference>
<sequence>MADSPQEPHDELGQVDDHEATETISTGTLPDAETIRRLLRQAHRRYAGNDDGAVADHIPALADADPGLFGISLTSIEGDVYSVGDTAHTFTIQSISKAFVFALACRELGHEPVRNTVGVNNTGLPFDSVMALELNGGHPMNPMVNAGALATSALVPGEDLEAKWNFIRDGLSRFAGRRLELDEDAWASEQAANQRNTGIARLLESHGRMDFDAADATDLFTRQCSLLVTAEDLSAMGATLSAGGVNPVTGDEVVGPEVARDTLAVLASTGMYEASGDWLFEIGLPAKSGVSGGVVTVSPGKGGLATYSAPLDDAGTSVRGQLAAGFLSARLGLNLFASRPAAQRAARGD</sequence>
<evidence type="ECO:0000313" key="7">
    <source>
        <dbReference type="EMBL" id="CEA07989.1"/>
    </source>
</evidence>
<comment type="similarity">
    <text evidence="1 5">Belongs to the glutaminase family.</text>
</comment>
<evidence type="ECO:0000256" key="6">
    <source>
        <dbReference type="SAM" id="MobiDB-lite"/>
    </source>
</evidence>
<comment type="catalytic activity">
    <reaction evidence="4 5">
        <text>L-glutamine + H2O = L-glutamate + NH4(+)</text>
        <dbReference type="Rhea" id="RHEA:15889"/>
        <dbReference type="ChEBI" id="CHEBI:15377"/>
        <dbReference type="ChEBI" id="CHEBI:28938"/>
        <dbReference type="ChEBI" id="CHEBI:29985"/>
        <dbReference type="ChEBI" id="CHEBI:58359"/>
        <dbReference type="EC" id="3.5.1.2"/>
    </reaction>
</comment>
<feature type="compositionally biased region" description="Basic and acidic residues" evidence="6">
    <location>
        <begin position="1"/>
        <end position="21"/>
    </location>
</feature>
<keyword evidence="5" id="KW-0007">Acetylation</keyword>
<accession>A0A078MNY3</accession>
<dbReference type="HAMAP" id="MF_00313">
    <property type="entry name" value="Glutaminase"/>
    <property type="match status" value="1"/>
</dbReference>
<feature type="binding site" evidence="5">
    <location>
        <position position="189"/>
    </location>
    <ligand>
        <name>substrate</name>
    </ligand>
</feature>
<feature type="binding site" evidence="5">
    <location>
        <position position="196"/>
    </location>
    <ligand>
        <name>substrate</name>
    </ligand>
</feature>
<organism evidence="7">
    <name type="scientific">Arthrobacter saudimassiliensis</name>
    <dbReference type="NCBI Taxonomy" id="1461584"/>
    <lineage>
        <taxon>Bacteria</taxon>
        <taxon>Bacillati</taxon>
        <taxon>Actinomycetota</taxon>
        <taxon>Actinomycetes</taxon>
        <taxon>Micrococcales</taxon>
        <taxon>Micrococcaceae</taxon>
        <taxon>Arthrobacter</taxon>
    </lineage>
</organism>
<dbReference type="SUPFAM" id="SSF56601">
    <property type="entry name" value="beta-lactamase/transpeptidase-like"/>
    <property type="match status" value="1"/>
</dbReference>
<name>A0A078MNY3_9MICC</name>
<dbReference type="InterPro" id="IPR012338">
    <property type="entry name" value="Beta-lactam/transpept-like"/>
</dbReference>